<feature type="region of interest" description="Disordered" evidence="1">
    <location>
        <begin position="213"/>
        <end position="266"/>
    </location>
</feature>
<reference evidence="2 3" key="1">
    <citation type="submission" date="2024-10" db="EMBL/GenBank/DDBJ databases">
        <title>The Natural Products Discovery Center: Release of the First 8490 Sequenced Strains for Exploring Actinobacteria Biosynthetic Diversity.</title>
        <authorList>
            <person name="Kalkreuter E."/>
            <person name="Kautsar S.A."/>
            <person name="Yang D."/>
            <person name="Bader C.D."/>
            <person name="Teijaro C.N."/>
            <person name="Fluegel L."/>
            <person name="Davis C.M."/>
            <person name="Simpson J.R."/>
            <person name="Lauterbach L."/>
            <person name="Steele A.D."/>
            <person name="Gui C."/>
            <person name="Meng S."/>
            <person name="Li G."/>
            <person name="Viehrig K."/>
            <person name="Ye F."/>
            <person name="Su P."/>
            <person name="Kiefer A.F."/>
            <person name="Nichols A."/>
            <person name="Cepeda A.J."/>
            <person name="Yan W."/>
            <person name="Fan B."/>
            <person name="Jiang Y."/>
            <person name="Adhikari A."/>
            <person name="Zheng C.-J."/>
            <person name="Schuster L."/>
            <person name="Cowan T.M."/>
            <person name="Smanski M.J."/>
            <person name="Chevrette M.G."/>
            <person name="De Carvalho L.P.S."/>
            <person name="Shen B."/>
        </authorList>
    </citation>
    <scope>NUCLEOTIDE SEQUENCE [LARGE SCALE GENOMIC DNA]</scope>
    <source>
        <strain evidence="2 3">NPDC048320</strain>
    </source>
</reference>
<name>A0ABW7AYV7_9ACTN</name>
<protein>
    <recommendedName>
        <fullName evidence="4">Guanylate cyclase domain-containing protein</fullName>
    </recommendedName>
</protein>
<proteinExistence type="predicted"/>
<evidence type="ECO:0008006" key="4">
    <source>
        <dbReference type="Google" id="ProtNLM"/>
    </source>
</evidence>
<comment type="caution">
    <text evidence="2">The sequence shown here is derived from an EMBL/GenBank/DDBJ whole genome shotgun (WGS) entry which is preliminary data.</text>
</comment>
<dbReference type="InterPro" id="IPR029787">
    <property type="entry name" value="Nucleotide_cyclase"/>
</dbReference>
<dbReference type="Proteomes" id="UP001604267">
    <property type="component" value="Unassembled WGS sequence"/>
</dbReference>
<organism evidence="2 3">
    <name type="scientific">Streptomyces cinerochromogenes</name>
    <dbReference type="NCBI Taxonomy" id="66422"/>
    <lineage>
        <taxon>Bacteria</taxon>
        <taxon>Bacillati</taxon>
        <taxon>Actinomycetota</taxon>
        <taxon>Actinomycetes</taxon>
        <taxon>Kitasatosporales</taxon>
        <taxon>Streptomycetaceae</taxon>
        <taxon>Streptomyces</taxon>
    </lineage>
</organism>
<evidence type="ECO:0000313" key="2">
    <source>
        <dbReference type="EMBL" id="MFG3008892.1"/>
    </source>
</evidence>
<accession>A0ABW7AYV7</accession>
<dbReference type="EMBL" id="JBICYV010000001">
    <property type="protein sequence ID" value="MFG3008892.1"/>
    <property type="molecule type" value="Genomic_DNA"/>
</dbReference>
<evidence type="ECO:0000313" key="3">
    <source>
        <dbReference type="Proteomes" id="UP001604267"/>
    </source>
</evidence>
<dbReference type="SUPFAM" id="SSF55073">
    <property type="entry name" value="Nucleotide cyclase"/>
    <property type="match status" value="1"/>
</dbReference>
<sequence length="307" mass="32474">MHSDRSGLPATSAAPYSRSRPLPPYRGILAVDLKGFTERPAIDHEVVSRAVPDLLRISLERAGLARLWTDRLFPATTGDGYVLGFDPALTPLVIHPWLDTLQDVVTELNVHALGTAPLRLRVGLHIGPLPDTADAFGGNGTARTDTHRLLDSRPVRAVLAAHSENITHVAAILSDRCYQDAVASGYTGRHRDWFHEVPATVDGKAFAQRAWLYVPSPSGPPPGRTAPTDGTTPADGAAPADGTTPADRTTPAGREGTGSATGRHRAAVTSVLRAERGIINTGSVHGGQHLTNLDGAFRPGPEGGHDD</sequence>
<keyword evidence="3" id="KW-1185">Reference proteome</keyword>
<gene>
    <name evidence="2" type="ORF">ACGFZB_00245</name>
</gene>
<evidence type="ECO:0000256" key="1">
    <source>
        <dbReference type="SAM" id="MobiDB-lite"/>
    </source>
</evidence>
<feature type="region of interest" description="Disordered" evidence="1">
    <location>
        <begin position="282"/>
        <end position="307"/>
    </location>
</feature>
<dbReference type="RefSeq" id="WP_392813715.1">
    <property type="nucleotide sequence ID" value="NZ_JBICYV010000001.1"/>
</dbReference>